<dbReference type="InterPro" id="IPR041118">
    <property type="entry name" value="Rx_N"/>
</dbReference>
<evidence type="ECO:0000259" key="6">
    <source>
        <dbReference type="Pfam" id="PF00931"/>
    </source>
</evidence>
<reference evidence="11 12" key="1">
    <citation type="journal article" date="2014" name="Am. J. Bot.">
        <title>Genome assembly and annotation for red clover (Trifolium pratense; Fabaceae).</title>
        <authorList>
            <person name="Istvanek J."/>
            <person name="Jaros M."/>
            <person name="Krenek A."/>
            <person name="Repkova J."/>
        </authorList>
    </citation>
    <scope>NUCLEOTIDE SEQUENCE [LARGE SCALE GENOMIC DNA]</scope>
    <source>
        <strain evidence="12">cv. Tatra</strain>
        <tissue evidence="11">Young leaves</tissue>
    </source>
</reference>
<keyword evidence="4" id="KW-0611">Plant defense</keyword>
<dbReference type="InterPro" id="IPR038005">
    <property type="entry name" value="RX-like_CC"/>
</dbReference>
<dbReference type="SUPFAM" id="SSF52058">
    <property type="entry name" value="L domain-like"/>
    <property type="match status" value="1"/>
</dbReference>
<keyword evidence="1" id="KW-0433">Leucine-rich repeat</keyword>
<feature type="domain" description="NB-ARC" evidence="6">
    <location>
        <begin position="165"/>
        <end position="332"/>
    </location>
</feature>
<dbReference type="Gene3D" id="1.10.8.430">
    <property type="entry name" value="Helical domain of apoptotic protease-activating factors"/>
    <property type="match status" value="1"/>
</dbReference>
<evidence type="ECO:0000313" key="11">
    <source>
        <dbReference type="EMBL" id="PNY07701.1"/>
    </source>
</evidence>
<feature type="domain" description="Disease resistance R13L4/SHOC-2-like LRR" evidence="9">
    <location>
        <begin position="914"/>
        <end position="1118"/>
    </location>
</feature>
<name>A0A2K3NXD2_TRIPR</name>
<dbReference type="Pfam" id="PF18052">
    <property type="entry name" value="Rx_N"/>
    <property type="match status" value="1"/>
</dbReference>
<dbReference type="PANTHER" id="PTHR36766">
    <property type="entry name" value="PLANT BROAD-SPECTRUM MILDEW RESISTANCE PROTEIN RPW8"/>
    <property type="match status" value="1"/>
</dbReference>
<dbReference type="PRINTS" id="PR00364">
    <property type="entry name" value="DISEASERSIST"/>
</dbReference>
<dbReference type="CDD" id="cd14798">
    <property type="entry name" value="RX-CC_like"/>
    <property type="match status" value="1"/>
</dbReference>
<dbReference type="AlphaFoldDB" id="A0A2K3NXD2"/>
<keyword evidence="3" id="KW-0547">Nucleotide-binding</keyword>
<dbReference type="GO" id="GO:0006952">
    <property type="term" value="P:defense response"/>
    <property type="evidence" value="ECO:0007669"/>
    <property type="project" value="UniProtKB-KW"/>
</dbReference>
<evidence type="ECO:0000259" key="8">
    <source>
        <dbReference type="Pfam" id="PF23559"/>
    </source>
</evidence>
<accession>A0A2K3NXD2</accession>
<evidence type="ECO:0000256" key="2">
    <source>
        <dbReference type="ARBA" id="ARBA00022737"/>
    </source>
</evidence>
<evidence type="ECO:0000259" key="7">
    <source>
        <dbReference type="Pfam" id="PF18052"/>
    </source>
</evidence>
<evidence type="ECO:0000256" key="4">
    <source>
        <dbReference type="ARBA" id="ARBA00022821"/>
    </source>
</evidence>
<dbReference type="InterPro" id="IPR032675">
    <property type="entry name" value="LRR_dom_sf"/>
</dbReference>
<dbReference type="GO" id="GO:0005524">
    <property type="term" value="F:ATP binding"/>
    <property type="evidence" value="ECO:0007669"/>
    <property type="project" value="UniProtKB-KW"/>
</dbReference>
<dbReference type="InterPro" id="IPR055414">
    <property type="entry name" value="LRR_R13L4/SHOC2-like"/>
</dbReference>
<dbReference type="EMBL" id="ASHM01002044">
    <property type="protein sequence ID" value="PNY07701.1"/>
    <property type="molecule type" value="Genomic_DNA"/>
</dbReference>
<dbReference type="InterPro" id="IPR027417">
    <property type="entry name" value="P-loop_NTPase"/>
</dbReference>
<organism evidence="11 12">
    <name type="scientific">Trifolium pratense</name>
    <name type="common">Red clover</name>
    <dbReference type="NCBI Taxonomy" id="57577"/>
    <lineage>
        <taxon>Eukaryota</taxon>
        <taxon>Viridiplantae</taxon>
        <taxon>Streptophyta</taxon>
        <taxon>Embryophyta</taxon>
        <taxon>Tracheophyta</taxon>
        <taxon>Spermatophyta</taxon>
        <taxon>Magnoliopsida</taxon>
        <taxon>eudicotyledons</taxon>
        <taxon>Gunneridae</taxon>
        <taxon>Pentapetalae</taxon>
        <taxon>rosids</taxon>
        <taxon>fabids</taxon>
        <taxon>Fabales</taxon>
        <taxon>Fabaceae</taxon>
        <taxon>Papilionoideae</taxon>
        <taxon>50 kb inversion clade</taxon>
        <taxon>NPAAA clade</taxon>
        <taxon>Hologalegina</taxon>
        <taxon>IRL clade</taxon>
        <taxon>Trifolieae</taxon>
        <taxon>Trifolium</taxon>
    </lineage>
</organism>
<dbReference type="InterPro" id="IPR042197">
    <property type="entry name" value="Apaf_helical"/>
</dbReference>
<keyword evidence="2" id="KW-0677">Repeat</keyword>
<feature type="domain" description="Disease resistance protein winged helix" evidence="8">
    <location>
        <begin position="420"/>
        <end position="490"/>
    </location>
</feature>
<dbReference type="GO" id="GO:0043531">
    <property type="term" value="F:ADP binding"/>
    <property type="evidence" value="ECO:0007669"/>
    <property type="project" value="InterPro"/>
</dbReference>
<dbReference type="Gene3D" id="1.10.10.10">
    <property type="entry name" value="Winged helix-like DNA-binding domain superfamily/Winged helix DNA-binding domain"/>
    <property type="match status" value="1"/>
</dbReference>
<dbReference type="InterPro" id="IPR058922">
    <property type="entry name" value="WHD_DRP"/>
</dbReference>
<dbReference type="Gene3D" id="1.20.5.4130">
    <property type="match status" value="1"/>
</dbReference>
<evidence type="ECO:0000313" key="12">
    <source>
        <dbReference type="Proteomes" id="UP000236291"/>
    </source>
</evidence>
<evidence type="ECO:0000256" key="1">
    <source>
        <dbReference type="ARBA" id="ARBA00022614"/>
    </source>
</evidence>
<dbReference type="FunFam" id="3.40.50.300:FF:001091">
    <property type="entry name" value="Probable disease resistance protein At1g61300"/>
    <property type="match status" value="1"/>
</dbReference>
<evidence type="ECO:0000259" key="10">
    <source>
        <dbReference type="Pfam" id="PF25019"/>
    </source>
</evidence>
<dbReference type="SUPFAM" id="SSF52540">
    <property type="entry name" value="P-loop containing nucleoside triphosphate hydrolases"/>
    <property type="match status" value="1"/>
</dbReference>
<proteinExistence type="predicted"/>
<feature type="domain" description="Disease resistance N-terminal" evidence="7">
    <location>
        <begin position="6"/>
        <end position="88"/>
    </location>
</feature>
<dbReference type="SUPFAM" id="SSF52047">
    <property type="entry name" value="RNI-like"/>
    <property type="match status" value="1"/>
</dbReference>
<sequence>MADVLLGIVIENLGSFLREELATFLGVDELTKKLFRNLTAIRAVLEDAEEKQIKSKSVKVWLQNLADAAHVLDDILDECSIASKAHGDKKWITRFHPKKILARRNIGKRMKVVAEKIDVIAAERQKYELRVGVAEENQRGDDEWRQTTSVVAEPKVYGRDGDREQVVKFLLSHAVDSEELSVYSIVGIGGHGKTTLAQVVFDDERLKTHFDLKIWVCVSDDFSMMAILKSIIESTNGKNSDLSSLESTQRAVREILQNKRYLLVLDDVWSEDPEKWDKLKYLLQGGNGKKGSSVLVTTRLDIVASIMGTYPAHHLGGLSDDDVWSLFKQQAFGINREERAELVAIGKEIVRKCAGSPLAVKVLGSLLRFKSEEHQWLSIKESNFLKLSEDNRNNRIMSVLRLSYFHLKLSLRPCFTFCAVFPKDFEMLKEQLIHLWLANGFISSRGNLDVEHVGQEVWNELYALSFFQEVRTDEKGNVTFKMHDLFHDLAQSIMGEECVASDAESLTNLSSRVHHISCSFTELFEKPFNYNTIPFKKVESLRTFLELDIVPFGQLGSLPSITPLRALRTSSLQLSALKSLTHLRYLELFESPIKSLPGSVCKLHNLQILKLDICPNLSSLPNQLTKLQDLRHLVIKYCTSLVSMPSNISKLTSLKTLSTFIVGSKMGFGLAELRGLQLGGKLHIKGLENVSSEWDAKEANLIGKKELNRLYLSWDIYAKSQGHTNVERVLEVLEPPIGLKGFGMKGYLGIHLPNWMRNTSILEGLVDVILYNCKNCQRLPPLGKLPYLTTLYVSGMKDVKYIDDDSYESKSERAFVSLKILTLRGLPNLEKMLKDEGVEMLPQLSYLRISCVPKLALPSLPSLEIIDAGGLNYEFFYNFSEYRGDEFGDLFPKETVCNMHNLKSLFIIHFTGLEVLPDDLRSLCALEELYISGCDGLESFSMHALQGLKSLRTLTIVSCPNLISLSESMGDLACLERLKIQGCPRLVLPSNMNKLTSLRQMEILGDGGNSRMLQGIEVIPSLQNLTLLNFNELPESLGAMNSLQSVHIFGCPNVRSLPNSFQNLINLQSLLIVESPILEMRCKERTGEDWQKIAHVPSLKLTAKETLRQFRTGFPEWKMEVHLLHRLDEDIYIGGSIMDFDRIVDAF</sequence>
<evidence type="ECO:0000256" key="5">
    <source>
        <dbReference type="ARBA" id="ARBA00022840"/>
    </source>
</evidence>
<dbReference type="InterPro" id="IPR036388">
    <property type="entry name" value="WH-like_DNA-bd_sf"/>
</dbReference>
<gene>
    <name evidence="11" type="ORF">L195_g004203</name>
</gene>
<dbReference type="PANTHER" id="PTHR36766:SF42">
    <property type="entry name" value="NB-ARC DOMAIN DISEASE RESISTANCE PROTEIN"/>
    <property type="match status" value="1"/>
</dbReference>
<dbReference type="Pfam" id="PF23559">
    <property type="entry name" value="WHD_DRP"/>
    <property type="match status" value="1"/>
</dbReference>
<dbReference type="GO" id="GO:0051707">
    <property type="term" value="P:response to other organism"/>
    <property type="evidence" value="ECO:0007669"/>
    <property type="project" value="UniProtKB-ARBA"/>
</dbReference>
<evidence type="ECO:0000256" key="3">
    <source>
        <dbReference type="ARBA" id="ARBA00022741"/>
    </source>
</evidence>
<dbReference type="Gene3D" id="3.40.50.300">
    <property type="entry name" value="P-loop containing nucleotide triphosphate hydrolases"/>
    <property type="match status" value="1"/>
</dbReference>
<dbReference type="Gene3D" id="3.80.10.10">
    <property type="entry name" value="Ribonuclease Inhibitor"/>
    <property type="match status" value="2"/>
</dbReference>
<dbReference type="Pfam" id="PF23598">
    <property type="entry name" value="LRR_14"/>
    <property type="match status" value="1"/>
</dbReference>
<evidence type="ECO:0000259" key="9">
    <source>
        <dbReference type="Pfam" id="PF23598"/>
    </source>
</evidence>
<dbReference type="STRING" id="57577.A0A2K3NXD2"/>
<dbReference type="InterPro" id="IPR002182">
    <property type="entry name" value="NB-ARC"/>
</dbReference>
<dbReference type="Pfam" id="PF00931">
    <property type="entry name" value="NB-ARC"/>
    <property type="match status" value="1"/>
</dbReference>
<dbReference type="Pfam" id="PF25019">
    <property type="entry name" value="LRR_R13L1-DRL21"/>
    <property type="match status" value="1"/>
</dbReference>
<reference evidence="11 12" key="2">
    <citation type="journal article" date="2017" name="Front. Plant Sci.">
        <title>Gene Classification and Mining of Molecular Markers Useful in Red Clover (Trifolium pratense) Breeding.</title>
        <authorList>
            <person name="Istvanek J."/>
            <person name="Dluhosova J."/>
            <person name="Dluhos P."/>
            <person name="Patkova L."/>
            <person name="Nedelnik J."/>
            <person name="Repkova J."/>
        </authorList>
    </citation>
    <scope>NUCLEOTIDE SEQUENCE [LARGE SCALE GENOMIC DNA]</scope>
    <source>
        <strain evidence="12">cv. Tatra</strain>
        <tissue evidence="11">Young leaves</tissue>
    </source>
</reference>
<dbReference type="InterPro" id="IPR056789">
    <property type="entry name" value="LRR_R13L1-DRL21"/>
</dbReference>
<feature type="domain" description="R13L1/DRL21-like LRR repeat region" evidence="10">
    <location>
        <begin position="670"/>
        <end position="796"/>
    </location>
</feature>
<protein>
    <submittedName>
        <fullName evidence="11">NBS-LRR resistance protein</fullName>
    </submittedName>
</protein>
<dbReference type="Proteomes" id="UP000236291">
    <property type="component" value="Unassembled WGS sequence"/>
</dbReference>
<comment type="caution">
    <text evidence="11">The sequence shown here is derived from an EMBL/GenBank/DDBJ whole genome shotgun (WGS) entry which is preliminary data.</text>
</comment>
<keyword evidence="5" id="KW-0067">ATP-binding</keyword>